<feature type="transmembrane region" description="Helical" evidence="1">
    <location>
        <begin position="88"/>
        <end position="108"/>
    </location>
</feature>
<dbReference type="Proteomes" id="UP001079657">
    <property type="component" value="Unassembled WGS sequence"/>
</dbReference>
<feature type="transmembrane region" description="Helical" evidence="1">
    <location>
        <begin position="6"/>
        <end position="26"/>
    </location>
</feature>
<keyword evidence="1" id="KW-1133">Transmembrane helix</keyword>
<evidence type="ECO:0008006" key="4">
    <source>
        <dbReference type="Google" id="ProtNLM"/>
    </source>
</evidence>
<evidence type="ECO:0000256" key="1">
    <source>
        <dbReference type="SAM" id="Phobius"/>
    </source>
</evidence>
<dbReference type="RefSeq" id="WP_268049708.1">
    <property type="nucleotide sequence ID" value="NZ_JAPQES010000003.1"/>
</dbReference>
<name>A0ABT4CPI2_9CLOT</name>
<dbReference type="EMBL" id="JAPQES010000003">
    <property type="protein sequence ID" value="MCY6370863.1"/>
    <property type="molecule type" value="Genomic_DNA"/>
</dbReference>
<feature type="transmembrane region" description="Helical" evidence="1">
    <location>
        <begin position="62"/>
        <end position="82"/>
    </location>
</feature>
<keyword evidence="1" id="KW-0812">Transmembrane</keyword>
<evidence type="ECO:0000313" key="3">
    <source>
        <dbReference type="Proteomes" id="UP001079657"/>
    </source>
</evidence>
<accession>A0ABT4CPI2</accession>
<gene>
    <name evidence="2" type="ORF">OXH55_09490</name>
</gene>
<reference evidence="2" key="1">
    <citation type="submission" date="2022-12" db="EMBL/GenBank/DDBJ databases">
        <authorList>
            <person name="Wang J."/>
        </authorList>
    </citation>
    <scope>NUCLEOTIDE SEQUENCE</scope>
    <source>
        <strain evidence="2">HY-42-06</strain>
    </source>
</reference>
<proteinExistence type="predicted"/>
<protein>
    <recommendedName>
        <fullName evidence="4">SdpI family protein</fullName>
    </recommendedName>
</protein>
<keyword evidence="1" id="KW-0472">Membrane</keyword>
<organism evidence="2 3">
    <name type="scientific">Clostridium ganghwense</name>
    <dbReference type="NCBI Taxonomy" id="312089"/>
    <lineage>
        <taxon>Bacteria</taxon>
        <taxon>Bacillati</taxon>
        <taxon>Bacillota</taxon>
        <taxon>Clostridia</taxon>
        <taxon>Eubacteriales</taxon>
        <taxon>Clostridiaceae</taxon>
        <taxon>Clostridium</taxon>
    </lineage>
</organism>
<evidence type="ECO:0000313" key="2">
    <source>
        <dbReference type="EMBL" id="MCY6370863.1"/>
    </source>
</evidence>
<sequence length="116" mass="13451">MNITSFSLSYLFLGACLISLVFFLYFKTLIVKTEPNNKSREKIVGTMKDPDSWRAKNNMMSYISAFWTVLSLILFIYFKFYYKSGLINVIYFFAYIAVIVLSVVFLGARKKSKSKS</sequence>
<comment type="caution">
    <text evidence="2">The sequence shown here is derived from an EMBL/GenBank/DDBJ whole genome shotgun (WGS) entry which is preliminary data.</text>
</comment>
<keyword evidence="3" id="KW-1185">Reference proteome</keyword>